<feature type="transmembrane region" description="Helical" evidence="7">
    <location>
        <begin position="509"/>
        <end position="532"/>
    </location>
</feature>
<reference evidence="9" key="1">
    <citation type="submission" date="2015-05" db="EMBL/GenBank/DDBJ databases">
        <authorList>
            <person name="Collingro A."/>
        </authorList>
    </citation>
    <scope>NUCLEOTIDE SEQUENCE [LARGE SCALE GENOMIC DNA]</scope>
    <source>
        <strain evidence="9">Ps</strain>
    </source>
</reference>
<evidence type="ECO:0000313" key="9">
    <source>
        <dbReference type="Proteomes" id="UP000242141"/>
    </source>
</evidence>
<comment type="subcellular location">
    <subcellularLocation>
        <location evidence="1">Cell membrane</location>
        <topology evidence="1">Multi-pass membrane protein</topology>
    </subcellularLocation>
</comment>
<feature type="transmembrane region" description="Helical" evidence="7">
    <location>
        <begin position="422"/>
        <end position="451"/>
    </location>
</feature>
<keyword evidence="4 7" id="KW-1133">Transmembrane helix</keyword>
<keyword evidence="3 7" id="KW-0812">Transmembrane</keyword>
<dbReference type="InterPro" id="IPR051679">
    <property type="entry name" value="DASS-Related_Transporters"/>
</dbReference>
<keyword evidence="2" id="KW-1003">Cell membrane</keyword>
<proteinExistence type="predicted"/>
<evidence type="ECO:0000256" key="5">
    <source>
        <dbReference type="ARBA" id="ARBA00023136"/>
    </source>
</evidence>
<dbReference type="AlphaFoldDB" id="A0A0G7ZNL0"/>
<feature type="transmembrane region" description="Helical" evidence="7">
    <location>
        <begin position="378"/>
        <end position="402"/>
    </location>
</feature>
<name>A0A0G7ZNL0_9MOLU</name>
<dbReference type="PANTHER" id="PTHR43652:SF6">
    <property type="entry name" value="ARGININE REPRESSOR"/>
    <property type="match status" value="1"/>
</dbReference>
<evidence type="ECO:0000313" key="8">
    <source>
        <dbReference type="EMBL" id="CRX37356.1"/>
    </source>
</evidence>
<feature type="transmembrane region" description="Helical" evidence="7">
    <location>
        <begin position="463"/>
        <end position="485"/>
    </location>
</feature>
<evidence type="ECO:0000256" key="2">
    <source>
        <dbReference type="ARBA" id="ARBA00022475"/>
    </source>
</evidence>
<feature type="transmembrane region" description="Helical" evidence="7">
    <location>
        <begin position="128"/>
        <end position="147"/>
    </location>
</feature>
<evidence type="ECO:0000256" key="6">
    <source>
        <dbReference type="SAM" id="MobiDB-lite"/>
    </source>
</evidence>
<feature type="transmembrane region" description="Helical" evidence="7">
    <location>
        <begin position="90"/>
        <end position="108"/>
    </location>
</feature>
<feature type="region of interest" description="Disordered" evidence="6">
    <location>
        <begin position="1"/>
        <end position="24"/>
    </location>
</feature>
<dbReference type="GO" id="GO:0005886">
    <property type="term" value="C:plasma membrane"/>
    <property type="evidence" value="ECO:0007669"/>
    <property type="project" value="UniProtKB-SubCell"/>
</dbReference>
<dbReference type="EMBL" id="CWGI01000001">
    <property type="protein sequence ID" value="CRX37356.1"/>
    <property type="molecule type" value="Genomic_DNA"/>
</dbReference>
<organism evidence="8 9">
    <name type="scientific">Candidatus Hepatoplasma crinochetorum</name>
    <dbReference type="NCBI Taxonomy" id="295596"/>
    <lineage>
        <taxon>Bacteria</taxon>
        <taxon>Bacillati</taxon>
        <taxon>Mycoplasmatota</taxon>
        <taxon>Mollicutes</taxon>
        <taxon>Candidatus Hepatoplasmataceae</taxon>
        <taxon>Candidatus Hepatoplasma</taxon>
    </lineage>
</organism>
<sequence length="535" mass="58263">MSEETEVKPLKTKSGNSNNSDNKKKRKFKMPSALIIILGIIVVVTIFTWGFQGQSYNYYDENGDAVASTVTAVGLFSIPVYIIQGFANAAGIIFYLFVLGWFLDVVIGSGAMESGIKSLISGLHGKEIILVPLMFFLFALGGTTYGMQEETLAFYLIIIPMFLLAGFDTVTGLLVILLGSTTGFASSVINPFSVGVAVDSINNVNIMINGDTIGITMGDGMIARLIIFIILTSVGCIFMTLYAMRVKAKPEKSLTHKTYDSDLEWAKESFKSSSSQNKGMTGRQKWILSIFGITFLIMFLGMFPWYTFFNDGVPRNNIDNDGWNSWLIGGMSTFGAWDFPELVLLFAFSTIVISIIAKMKSGEIMESFWRGSKDMLSVAIIIAVARAIPGILASSGLDYYIAQGIGGAISNVGAWGWSYSMFLVFFVFGLLIPSTSGLAAATMGTFSIIASQIDSFNANPEQFTQILIVTICVYAMAVGMINMFIPTQAVVMLSCEKARVPYGTALKPIGIYMGIQLLVIFAIIIPLLQIVANNY</sequence>
<evidence type="ECO:0000256" key="4">
    <source>
        <dbReference type="ARBA" id="ARBA00022989"/>
    </source>
</evidence>
<dbReference type="Pfam" id="PF03606">
    <property type="entry name" value="DcuC"/>
    <property type="match status" value="1"/>
</dbReference>
<feature type="transmembrane region" description="Helical" evidence="7">
    <location>
        <begin position="65"/>
        <end position="83"/>
    </location>
</feature>
<feature type="transmembrane region" description="Helical" evidence="7">
    <location>
        <begin position="33"/>
        <end position="53"/>
    </location>
</feature>
<evidence type="ECO:0000256" key="7">
    <source>
        <dbReference type="SAM" id="Phobius"/>
    </source>
</evidence>
<evidence type="ECO:0000256" key="3">
    <source>
        <dbReference type="ARBA" id="ARBA00022692"/>
    </source>
</evidence>
<feature type="transmembrane region" description="Helical" evidence="7">
    <location>
        <begin position="221"/>
        <end position="244"/>
    </location>
</feature>
<keyword evidence="9" id="KW-1185">Reference proteome</keyword>
<feature type="transmembrane region" description="Helical" evidence="7">
    <location>
        <begin position="339"/>
        <end position="357"/>
    </location>
</feature>
<feature type="transmembrane region" description="Helical" evidence="7">
    <location>
        <begin position="154"/>
        <end position="178"/>
    </location>
</feature>
<dbReference type="PANTHER" id="PTHR43652">
    <property type="entry name" value="BASIC AMINO ACID ANTIPORTER YFCC-RELATED"/>
    <property type="match status" value="1"/>
</dbReference>
<evidence type="ECO:0000256" key="1">
    <source>
        <dbReference type="ARBA" id="ARBA00004651"/>
    </source>
</evidence>
<keyword evidence="5 7" id="KW-0472">Membrane</keyword>
<accession>A0A0G7ZNL0</accession>
<protein>
    <submittedName>
        <fullName evidence="8">| / Arginine/ornithine antiporter / 230032:231639 Forward</fullName>
    </submittedName>
</protein>
<dbReference type="InterPro" id="IPR018385">
    <property type="entry name" value="C4_dicarb_anaerob_car-like"/>
</dbReference>
<feature type="transmembrane region" description="Helical" evidence="7">
    <location>
        <begin position="286"/>
        <end position="306"/>
    </location>
</feature>
<gene>
    <name evidence="8" type="ORF">HEPPS_05870</name>
</gene>
<dbReference type="Proteomes" id="UP000242141">
    <property type="component" value="Unassembled WGS sequence"/>
</dbReference>